<sequence>KNASDRVAQQRRLLSQLSINDLTKSTDFFQNTERRNLHHHTHTSHHVYSQLCVRMKTKNNQMCDDLAASSKYLSLIKLGTTAVCKHLTFIPQKGFFFLI</sequence>
<dbReference type="Ensembl" id="ENSGACT00000013926.1">
    <property type="protein sequence ID" value="ENSGACP00000013901.1"/>
    <property type="gene ID" value="ENSGACG00000010516.1"/>
</dbReference>
<evidence type="ECO:0000313" key="1">
    <source>
        <dbReference type="Ensembl" id="ENSGACP00000013901.1"/>
    </source>
</evidence>
<name>G3P8H7_GASAC</name>
<reference evidence="1" key="2">
    <citation type="submission" date="2024-04" db="UniProtKB">
        <authorList>
            <consortium name="Ensembl"/>
        </authorList>
    </citation>
    <scope>IDENTIFICATION</scope>
</reference>
<dbReference type="InParanoid" id="G3P8H7"/>
<proteinExistence type="predicted"/>
<protein>
    <submittedName>
        <fullName evidence="1">Uncharacterized protein</fullName>
    </submittedName>
</protein>
<dbReference type="Bgee" id="ENSGACG00000010516">
    <property type="expression patterns" value="Expressed in heart and 13 other cell types or tissues"/>
</dbReference>
<organism evidence="1">
    <name type="scientific">Gasterosteus aculeatus</name>
    <name type="common">Three-spined stickleback</name>
    <dbReference type="NCBI Taxonomy" id="69293"/>
    <lineage>
        <taxon>Eukaryota</taxon>
        <taxon>Metazoa</taxon>
        <taxon>Chordata</taxon>
        <taxon>Craniata</taxon>
        <taxon>Vertebrata</taxon>
        <taxon>Euteleostomi</taxon>
        <taxon>Actinopterygii</taxon>
        <taxon>Neopterygii</taxon>
        <taxon>Teleostei</taxon>
        <taxon>Neoteleostei</taxon>
        <taxon>Acanthomorphata</taxon>
        <taxon>Eupercaria</taxon>
        <taxon>Perciformes</taxon>
        <taxon>Cottioidei</taxon>
        <taxon>Gasterosteales</taxon>
        <taxon>Gasterosteidae</taxon>
        <taxon>Gasterosteus</taxon>
    </lineage>
</organism>
<reference evidence="1" key="1">
    <citation type="submission" date="2006-01" db="EMBL/GenBank/DDBJ databases">
        <authorList>
            <person name="Lindblad-Toh K."/>
            <person name="Mauceli E."/>
            <person name="Grabherr M."/>
            <person name="Chang J.L."/>
            <person name="Lander E.S."/>
        </authorList>
    </citation>
    <scope>NUCLEOTIDE SEQUENCE [LARGE SCALE GENOMIC DNA]</scope>
</reference>
<accession>G3P8H7</accession>
<dbReference type="AlphaFoldDB" id="G3P8H7"/>